<dbReference type="PANTHER" id="PTHR43280">
    <property type="entry name" value="ARAC-FAMILY TRANSCRIPTIONAL REGULATOR"/>
    <property type="match status" value="1"/>
</dbReference>
<feature type="region of interest" description="Disordered" evidence="4">
    <location>
        <begin position="1"/>
        <end position="26"/>
    </location>
</feature>
<dbReference type="PROSITE" id="PS00041">
    <property type="entry name" value="HTH_ARAC_FAMILY_1"/>
    <property type="match status" value="1"/>
</dbReference>
<dbReference type="InterPro" id="IPR018062">
    <property type="entry name" value="HTH_AraC-typ_CS"/>
</dbReference>
<accession>A0AAW9SQV3</accession>
<dbReference type="GO" id="GO:0003700">
    <property type="term" value="F:DNA-binding transcription factor activity"/>
    <property type="evidence" value="ECO:0007669"/>
    <property type="project" value="InterPro"/>
</dbReference>
<evidence type="ECO:0000313" key="6">
    <source>
        <dbReference type="EMBL" id="MEN9062641.1"/>
    </source>
</evidence>
<keyword evidence="7" id="KW-1185">Reference proteome</keyword>
<dbReference type="AlphaFoldDB" id="A0AAW9SQV3"/>
<reference evidence="6 7" key="1">
    <citation type="submission" date="2024-05" db="EMBL/GenBank/DDBJ databases">
        <title>Genome sequence of Ponticoccus litoralis KCCM 90028.</title>
        <authorList>
            <person name="Kim J.M."/>
            <person name="Lee J.K."/>
            <person name="Choi B.J."/>
            <person name="Bayburt H."/>
            <person name="Baek J.H."/>
            <person name="Jeon C.O."/>
        </authorList>
    </citation>
    <scope>NUCLEOTIDE SEQUENCE [LARGE SCALE GENOMIC DNA]</scope>
    <source>
        <strain evidence="6 7">KCCM 90028</strain>
    </source>
</reference>
<gene>
    <name evidence="6" type="ORF">ABFB10_18300</name>
</gene>
<dbReference type="GO" id="GO:0043565">
    <property type="term" value="F:sequence-specific DNA binding"/>
    <property type="evidence" value="ECO:0007669"/>
    <property type="project" value="InterPro"/>
</dbReference>
<evidence type="ECO:0000259" key="5">
    <source>
        <dbReference type="PROSITE" id="PS01124"/>
    </source>
</evidence>
<dbReference type="InterPro" id="IPR009057">
    <property type="entry name" value="Homeodomain-like_sf"/>
</dbReference>
<organism evidence="6 7">
    <name type="scientific">Ponticoccus litoralis</name>
    <dbReference type="NCBI Taxonomy" id="422297"/>
    <lineage>
        <taxon>Bacteria</taxon>
        <taxon>Pseudomonadati</taxon>
        <taxon>Pseudomonadota</taxon>
        <taxon>Alphaproteobacteria</taxon>
        <taxon>Rhodobacterales</taxon>
        <taxon>Roseobacteraceae</taxon>
        <taxon>Ponticoccus</taxon>
    </lineage>
</organism>
<sequence>MSRPGFLRNPMPPAPARAGGPVRSGSFGPELQAAPWKYTLSHDREEDCLLWITRGQGRVTINGLRRGLSMHHAIFLPAGTLFALDLQQGTQALFVQSPHGLAPRMPQEPLLLRIRDGLAQAELTGEIDAMARETQRARSLMGDALEARLQLVAIWLRRQIEAGAAEAPEETAALRLVRRYARLVTREFRSAEPIAHHAGVLGVTPTHLSRVCRQCCGKTAADLLTERRLHAARVALESPRPPVQEIARGLGFASPAYFTRFIQSHTGLTPSALRAGAARASPRRA</sequence>
<proteinExistence type="predicted"/>
<dbReference type="PROSITE" id="PS01124">
    <property type="entry name" value="HTH_ARAC_FAMILY_2"/>
    <property type="match status" value="1"/>
</dbReference>
<evidence type="ECO:0000313" key="7">
    <source>
        <dbReference type="Proteomes" id="UP001428774"/>
    </source>
</evidence>
<dbReference type="PANTHER" id="PTHR43280:SF32">
    <property type="entry name" value="TRANSCRIPTIONAL REGULATORY PROTEIN"/>
    <property type="match status" value="1"/>
</dbReference>
<name>A0AAW9SQV3_9RHOB</name>
<keyword evidence="2" id="KW-0238">DNA-binding</keyword>
<feature type="domain" description="HTH araC/xylS-type" evidence="5">
    <location>
        <begin position="178"/>
        <end position="276"/>
    </location>
</feature>
<protein>
    <submittedName>
        <fullName evidence="6">AraC family transcriptional regulator</fullName>
    </submittedName>
</protein>
<keyword evidence="3" id="KW-0804">Transcription</keyword>
<feature type="compositionally biased region" description="Low complexity" evidence="4">
    <location>
        <begin position="16"/>
        <end position="25"/>
    </location>
</feature>
<evidence type="ECO:0000256" key="2">
    <source>
        <dbReference type="ARBA" id="ARBA00023125"/>
    </source>
</evidence>
<dbReference type="EMBL" id="JBDNCH010000002">
    <property type="protein sequence ID" value="MEN9062641.1"/>
    <property type="molecule type" value="Genomic_DNA"/>
</dbReference>
<dbReference type="Proteomes" id="UP001428774">
    <property type="component" value="Unassembled WGS sequence"/>
</dbReference>
<dbReference type="RefSeq" id="WP_347167587.1">
    <property type="nucleotide sequence ID" value="NZ_JBDNCH010000002.1"/>
</dbReference>
<evidence type="ECO:0000256" key="4">
    <source>
        <dbReference type="SAM" id="MobiDB-lite"/>
    </source>
</evidence>
<dbReference type="SUPFAM" id="SSF46689">
    <property type="entry name" value="Homeodomain-like"/>
    <property type="match status" value="1"/>
</dbReference>
<dbReference type="Gene3D" id="1.10.10.60">
    <property type="entry name" value="Homeodomain-like"/>
    <property type="match status" value="1"/>
</dbReference>
<comment type="caution">
    <text evidence="6">The sequence shown here is derived from an EMBL/GenBank/DDBJ whole genome shotgun (WGS) entry which is preliminary data.</text>
</comment>
<keyword evidence="1" id="KW-0805">Transcription regulation</keyword>
<dbReference type="SMART" id="SM00342">
    <property type="entry name" value="HTH_ARAC"/>
    <property type="match status" value="1"/>
</dbReference>
<dbReference type="InterPro" id="IPR018060">
    <property type="entry name" value="HTH_AraC"/>
</dbReference>
<evidence type="ECO:0000256" key="1">
    <source>
        <dbReference type="ARBA" id="ARBA00023015"/>
    </source>
</evidence>
<evidence type="ECO:0000256" key="3">
    <source>
        <dbReference type="ARBA" id="ARBA00023163"/>
    </source>
</evidence>
<dbReference type="Pfam" id="PF12833">
    <property type="entry name" value="HTH_18"/>
    <property type="match status" value="1"/>
</dbReference>